<reference evidence="3 4" key="2">
    <citation type="submission" date="2018-09" db="EMBL/GenBank/DDBJ databases">
        <title>Genome of Sphaerochaeta halotolerans strain 4-11.</title>
        <authorList>
            <person name="Nazina T.N."/>
            <person name="Sokolova D.S."/>
        </authorList>
    </citation>
    <scope>NUCLEOTIDE SEQUENCE [LARGE SCALE GENOMIC DNA]</scope>
    <source>
        <strain evidence="3 4">4-11</strain>
    </source>
</reference>
<gene>
    <name evidence="3" type="ORF">DYP60_05550</name>
</gene>
<comment type="similarity">
    <text evidence="1">Belongs to the cycloisomerase 2 family.</text>
</comment>
<organism evidence="3 4">
    <name type="scientific">Sphaerochaeta halotolerans</name>
    <dbReference type="NCBI Taxonomy" id="2293840"/>
    <lineage>
        <taxon>Bacteria</taxon>
        <taxon>Pseudomonadati</taxon>
        <taxon>Spirochaetota</taxon>
        <taxon>Spirochaetia</taxon>
        <taxon>Spirochaetales</taxon>
        <taxon>Sphaerochaetaceae</taxon>
        <taxon>Sphaerochaeta</taxon>
    </lineage>
</organism>
<keyword evidence="4" id="KW-1185">Reference proteome</keyword>
<keyword evidence="2" id="KW-0119">Carbohydrate metabolism</keyword>
<dbReference type="InterPro" id="IPR015943">
    <property type="entry name" value="WD40/YVTN_repeat-like_dom_sf"/>
</dbReference>
<dbReference type="InterPro" id="IPR050282">
    <property type="entry name" value="Cycloisomerase_2"/>
</dbReference>
<name>A0A372MH59_9SPIR</name>
<evidence type="ECO:0000313" key="4">
    <source>
        <dbReference type="Proteomes" id="UP000264002"/>
    </source>
</evidence>
<evidence type="ECO:0000256" key="2">
    <source>
        <dbReference type="ARBA" id="ARBA00022526"/>
    </source>
</evidence>
<reference evidence="4" key="1">
    <citation type="submission" date="2018-08" db="EMBL/GenBank/DDBJ databases">
        <authorList>
            <person name="Grouzdev D.S."/>
            <person name="Krutkina M.S."/>
        </authorList>
    </citation>
    <scope>NUCLEOTIDE SEQUENCE [LARGE SCALE GENOMIC DNA]</scope>
    <source>
        <strain evidence="4">4-11</strain>
    </source>
</reference>
<dbReference type="RefSeq" id="WP_117329901.1">
    <property type="nucleotide sequence ID" value="NZ_QUWK01000005.1"/>
</dbReference>
<evidence type="ECO:0000256" key="1">
    <source>
        <dbReference type="ARBA" id="ARBA00005564"/>
    </source>
</evidence>
<dbReference type="InterPro" id="IPR019405">
    <property type="entry name" value="Lactonase_7-beta_prop"/>
</dbReference>
<comment type="caution">
    <text evidence="3">The sequence shown here is derived from an EMBL/GenBank/DDBJ whole genome shotgun (WGS) entry which is preliminary data.</text>
</comment>
<dbReference type="AlphaFoldDB" id="A0A372MH59"/>
<dbReference type="PANTHER" id="PTHR30344:SF1">
    <property type="entry name" value="6-PHOSPHOGLUCONOLACTONASE"/>
    <property type="match status" value="1"/>
</dbReference>
<dbReference type="Gene3D" id="2.130.10.10">
    <property type="entry name" value="YVTN repeat-like/Quinoprotein amine dehydrogenase"/>
    <property type="match status" value="1"/>
</dbReference>
<dbReference type="Pfam" id="PF10282">
    <property type="entry name" value="Lactonase"/>
    <property type="match status" value="1"/>
</dbReference>
<dbReference type="PANTHER" id="PTHR30344">
    <property type="entry name" value="6-PHOSPHOGLUCONOLACTONASE-RELATED"/>
    <property type="match status" value="1"/>
</dbReference>
<dbReference type="GO" id="GO:0017057">
    <property type="term" value="F:6-phosphogluconolactonase activity"/>
    <property type="evidence" value="ECO:0007669"/>
    <property type="project" value="TreeGrafter"/>
</dbReference>
<dbReference type="SUPFAM" id="SSF51004">
    <property type="entry name" value="C-terminal (heme d1) domain of cytochrome cd1-nitrite reductase"/>
    <property type="match status" value="1"/>
</dbReference>
<dbReference type="EMBL" id="QUWK01000005">
    <property type="protein sequence ID" value="RFU95092.1"/>
    <property type="molecule type" value="Genomic_DNA"/>
</dbReference>
<dbReference type="Proteomes" id="UP000264002">
    <property type="component" value="Unassembled WGS sequence"/>
</dbReference>
<sequence>METLVIGSRVSADVDGLNCFLFDERMGIMTYHSGSMKIEQPTFQCFDDERHILYSVSETETDGHVYAIQVYPDHSCKLLYILPTGGGSPCHLSLSPDHTMLVISNYADGVLTVYSVWETPSLLFQKSFLGKSIHPTRQERSHIHSSRFTKDGSSFFVADLGLDSVLWYNSDLSEKTIIKTPPGSGPRHLELSKDETFLYVATELSSEVLVYKLSSEPILIQRISTLEAGFKGENTVADLHFDSEYRFLYCSNRGHDSIAIFRCDKHNGTLSFQGHCMTEKEPRNFIFSPSGAHLVVANGSSNSVTSYPIDRRTGLCVPSNHRIAIEQPVCLNFLGYQ</sequence>
<accession>A0A372MH59</accession>
<dbReference type="InterPro" id="IPR011048">
    <property type="entry name" value="Haem_d1_sf"/>
</dbReference>
<proteinExistence type="inferred from homology"/>
<dbReference type="GO" id="GO:0006006">
    <property type="term" value="P:glucose metabolic process"/>
    <property type="evidence" value="ECO:0007669"/>
    <property type="project" value="UniProtKB-KW"/>
</dbReference>
<protein>
    <submittedName>
        <fullName evidence="3">Lactonase family protein</fullName>
    </submittedName>
</protein>
<evidence type="ECO:0000313" key="3">
    <source>
        <dbReference type="EMBL" id="RFU95092.1"/>
    </source>
</evidence>
<keyword evidence="2" id="KW-0313">Glucose metabolism</keyword>